<feature type="compositionally biased region" description="Basic and acidic residues" evidence="1">
    <location>
        <begin position="78"/>
        <end position="91"/>
    </location>
</feature>
<feature type="region of interest" description="Disordered" evidence="1">
    <location>
        <begin position="64"/>
        <end position="149"/>
    </location>
</feature>
<evidence type="ECO:0000256" key="1">
    <source>
        <dbReference type="SAM" id="MobiDB-lite"/>
    </source>
</evidence>
<name>A0A9D4Q012_RHISA</name>
<gene>
    <name evidence="2" type="ORF">HPB52_013240</name>
</gene>
<keyword evidence="3" id="KW-1185">Reference proteome</keyword>
<reference evidence="2" key="1">
    <citation type="journal article" date="2020" name="Cell">
        <title>Large-Scale Comparative Analyses of Tick Genomes Elucidate Their Genetic Diversity and Vector Capacities.</title>
        <authorList>
            <consortium name="Tick Genome and Microbiome Consortium (TIGMIC)"/>
            <person name="Jia N."/>
            <person name="Wang J."/>
            <person name="Shi W."/>
            <person name="Du L."/>
            <person name="Sun Y."/>
            <person name="Zhan W."/>
            <person name="Jiang J.F."/>
            <person name="Wang Q."/>
            <person name="Zhang B."/>
            <person name="Ji P."/>
            <person name="Bell-Sakyi L."/>
            <person name="Cui X.M."/>
            <person name="Yuan T.T."/>
            <person name="Jiang B.G."/>
            <person name="Yang W.F."/>
            <person name="Lam T.T."/>
            <person name="Chang Q.C."/>
            <person name="Ding S.J."/>
            <person name="Wang X.J."/>
            <person name="Zhu J.G."/>
            <person name="Ruan X.D."/>
            <person name="Zhao L."/>
            <person name="Wei J.T."/>
            <person name="Ye R.Z."/>
            <person name="Que T.C."/>
            <person name="Du C.H."/>
            <person name="Zhou Y.H."/>
            <person name="Cheng J.X."/>
            <person name="Dai P.F."/>
            <person name="Guo W.B."/>
            <person name="Han X.H."/>
            <person name="Huang E.J."/>
            <person name="Li L.F."/>
            <person name="Wei W."/>
            <person name="Gao Y.C."/>
            <person name="Liu J.Z."/>
            <person name="Shao H.Z."/>
            <person name="Wang X."/>
            <person name="Wang C.C."/>
            <person name="Yang T.C."/>
            <person name="Huo Q.B."/>
            <person name="Li W."/>
            <person name="Chen H.Y."/>
            <person name="Chen S.E."/>
            <person name="Zhou L.G."/>
            <person name="Ni X.B."/>
            <person name="Tian J.H."/>
            <person name="Sheng Y."/>
            <person name="Liu T."/>
            <person name="Pan Y.S."/>
            <person name="Xia L.Y."/>
            <person name="Li J."/>
            <person name="Zhao F."/>
            <person name="Cao W.C."/>
        </authorList>
    </citation>
    <scope>NUCLEOTIDE SEQUENCE</scope>
    <source>
        <strain evidence="2">Rsan-2018</strain>
    </source>
</reference>
<dbReference type="Proteomes" id="UP000821837">
    <property type="component" value="Chromosome 3"/>
</dbReference>
<feature type="region of interest" description="Disordered" evidence="1">
    <location>
        <begin position="165"/>
        <end position="201"/>
    </location>
</feature>
<dbReference type="AlphaFoldDB" id="A0A9D4Q012"/>
<feature type="compositionally biased region" description="Low complexity" evidence="1">
    <location>
        <begin position="185"/>
        <end position="199"/>
    </location>
</feature>
<protein>
    <recommendedName>
        <fullName evidence="4">Chitinase</fullName>
    </recommendedName>
</protein>
<evidence type="ECO:0008006" key="4">
    <source>
        <dbReference type="Google" id="ProtNLM"/>
    </source>
</evidence>
<accession>A0A9D4Q012</accession>
<sequence>MSGESSISFLHKIPARRSAQSIGISKGTAAAIFTAMSLLGVCGVATVLTLIVRDLGPDVTDATVSSAANRSALPVSPLRRDAAPPADELHVHPRRSASLSAGKIKGVVQKKHGNKASRIASHDDAPASGDPHGTSVADNKAPAGFASSEDYHGVNDIVSVARDSETAAEGSGVTNVHQSSFEPASRSSSLQESSTRQFSRAASTKVPSAFFKTKEPPTMASEDARTTSSEHLVGHAVDVEATTTDVGRKSRASSALLFCFYDDRSTIRSPGFSVYDFPVQLCTDVAFCCVDVNAKGQVVVSKGLKLFLDVVSHEFLPVRHLFVTLGGHRLLVHHMDAALGNTARFATDLSEELGKMGVGGLAVYIEDVERLRHAVRVHDLLMAVRGVSVAVVLPRDLRQQVRYYRTEIYANTKDMLVISPPSQGYGGRQPRLGFATCPHPRRSVHEGSSLEFIYQLSRTLLSSMAGDDVDYASGAATVDVDTPVPRCLIGVSLGGLKFQLKNRSHHDVGSPATFVRTVPYREICRQQGWRQWHDNVSECFVAWDGDRGWMSSLGPQSTGFTTEMASGLAVFDLDFDDYLGECGNKFPVLRALRSALNA</sequence>
<proteinExistence type="predicted"/>
<comment type="caution">
    <text evidence="2">The sequence shown here is derived from an EMBL/GenBank/DDBJ whole genome shotgun (WGS) entry which is preliminary data.</text>
</comment>
<evidence type="ECO:0000313" key="2">
    <source>
        <dbReference type="EMBL" id="KAH7961896.1"/>
    </source>
</evidence>
<dbReference type="EMBL" id="JABSTV010001249">
    <property type="protein sequence ID" value="KAH7961896.1"/>
    <property type="molecule type" value="Genomic_DNA"/>
</dbReference>
<organism evidence="2 3">
    <name type="scientific">Rhipicephalus sanguineus</name>
    <name type="common">Brown dog tick</name>
    <name type="synonym">Ixodes sanguineus</name>
    <dbReference type="NCBI Taxonomy" id="34632"/>
    <lineage>
        <taxon>Eukaryota</taxon>
        <taxon>Metazoa</taxon>
        <taxon>Ecdysozoa</taxon>
        <taxon>Arthropoda</taxon>
        <taxon>Chelicerata</taxon>
        <taxon>Arachnida</taxon>
        <taxon>Acari</taxon>
        <taxon>Parasitiformes</taxon>
        <taxon>Ixodida</taxon>
        <taxon>Ixodoidea</taxon>
        <taxon>Ixodidae</taxon>
        <taxon>Rhipicephalinae</taxon>
        <taxon>Rhipicephalus</taxon>
        <taxon>Rhipicephalus</taxon>
    </lineage>
</organism>
<reference evidence="2" key="2">
    <citation type="submission" date="2021-09" db="EMBL/GenBank/DDBJ databases">
        <authorList>
            <person name="Jia N."/>
            <person name="Wang J."/>
            <person name="Shi W."/>
            <person name="Du L."/>
            <person name="Sun Y."/>
            <person name="Zhan W."/>
            <person name="Jiang J."/>
            <person name="Wang Q."/>
            <person name="Zhang B."/>
            <person name="Ji P."/>
            <person name="Sakyi L.B."/>
            <person name="Cui X."/>
            <person name="Yuan T."/>
            <person name="Jiang B."/>
            <person name="Yang W."/>
            <person name="Lam T.T.-Y."/>
            <person name="Chang Q."/>
            <person name="Ding S."/>
            <person name="Wang X."/>
            <person name="Zhu J."/>
            <person name="Ruan X."/>
            <person name="Zhao L."/>
            <person name="Wei J."/>
            <person name="Que T."/>
            <person name="Du C."/>
            <person name="Cheng J."/>
            <person name="Dai P."/>
            <person name="Han X."/>
            <person name="Huang E."/>
            <person name="Gao Y."/>
            <person name="Liu J."/>
            <person name="Shao H."/>
            <person name="Ye R."/>
            <person name="Li L."/>
            <person name="Wei W."/>
            <person name="Wang X."/>
            <person name="Wang C."/>
            <person name="Huo Q."/>
            <person name="Li W."/>
            <person name="Guo W."/>
            <person name="Chen H."/>
            <person name="Chen S."/>
            <person name="Zhou L."/>
            <person name="Zhou L."/>
            <person name="Ni X."/>
            <person name="Tian J."/>
            <person name="Zhou Y."/>
            <person name="Sheng Y."/>
            <person name="Liu T."/>
            <person name="Pan Y."/>
            <person name="Xia L."/>
            <person name="Li J."/>
            <person name="Zhao F."/>
            <person name="Cao W."/>
        </authorList>
    </citation>
    <scope>NUCLEOTIDE SEQUENCE</scope>
    <source>
        <strain evidence="2">Rsan-2018</strain>
        <tissue evidence="2">Larvae</tissue>
    </source>
</reference>
<evidence type="ECO:0000313" key="3">
    <source>
        <dbReference type="Proteomes" id="UP000821837"/>
    </source>
</evidence>
<feature type="compositionally biased region" description="Polar residues" evidence="1">
    <location>
        <begin position="172"/>
        <end position="182"/>
    </location>
</feature>